<reference evidence="1" key="1">
    <citation type="submission" date="2021-09" db="EMBL/GenBank/DDBJ databases">
        <title>Network and meta-omics reveal the key degrader and cooperation patterns in an efficient 1,4-dioxane-degrading microbial community.</title>
        <authorList>
            <person name="Dai C."/>
        </authorList>
    </citation>
    <scope>NUCLEOTIDE SEQUENCE</scope>
    <source>
        <strain evidence="1">ZM13</strain>
    </source>
</reference>
<organism evidence="1 2">
    <name type="scientific">Ancylobacter polymorphus</name>
    <dbReference type="NCBI Taxonomy" id="223390"/>
    <lineage>
        <taxon>Bacteria</taxon>
        <taxon>Pseudomonadati</taxon>
        <taxon>Pseudomonadota</taxon>
        <taxon>Alphaproteobacteria</taxon>
        <taxon>Hyphomicrobiales</taxon>
        <taxon>Xanthobacteraceae</taxon>
        <taxon>Ancylobacter</taxon>
    </lineage>
</organism>
<protein>
    <submittedName>
        <fullName evidence="1">Uncharacterized protein</fullName>
    </submittedName>
</protein>
<dbReference type="RefSeq" id="WP_244376020.1">
    <property type="nucleotide sequence ID" value="NZ_CP083239.1"/>
</dbReference>
<dbReference type="EMBL" id="CP083239">
    <property type="protein sequence ID" value="UOK69797.1"/>
    <property type="molecule type" value="Genomic_DNA"/>
</dbReference>
<gene>
    <name evidence="1" type="ORF">K9D25_13690</name>
</gene>
<name>A0A9E6ZTJ2_9HYPH</name>
<dbReference type="AlphaFoldDB" id="A0A9E6ZTJ2"/>
<sequence>MGTSSAALASTGCSALNGSFSGGSTSGSMTGTGFAAGDTIKLTITAVGGSDRLGLYNATTHNPAILSFDTVGSQTYVVPEATTDELIISGTQSNPASNFSWSCTAGGGGSAGVTDSQKLTSVQSIGSTVVANTSGAAISTSVSTAIDSALGGGGSSPSTSTGKVMSAYEYATYVAKDKASGFNGPAQLGAFGKAYSEALVSYGVHSMDGQVPVLTATGIE</sequence>
<dbReference type="KEGG" id="apol:K9D25_13690"/>
<accession>A0A9E6ZTJ2</accession>
<dbReference type="Proteomes" id="UP000831684">
    <property type="component" value="Chromosome"/>
</dbReference>
<evidence type="ECO:0000313" key="1">
    <source>
        <dbReference type="EMBL" id="UOK69797.1"/>
    </source>
</evidence>
<proteinExistence type="predicted"/>
<evidence type="ECO:0000313" key="2">
    <source>
        <dbReference type="Proteomes" id="UP000831684"/>
    </source>
</evidence>